<evidence type="ECO:0000313" key="2">
    <source>
        <dbReference type="EMBL" id="QVW29957.1"/>
    </source>
</evidence>
<accession>A0A8E7L001</accession>
<dbReference type="InterPro" id="IPR025391">
    <property type="entry name" value="DUF4123"/>
</dbReference>
<dbReference type="RefSeq" id="WP_168725739.1">
    <property type="nucleotide sequence ID" value="NZ_CP051260.1"/>
</dbReference>
<feature type="domain" description="DUF4123" evidence="1">
    <location>
        <begin position="128"/>
        <end position="253"/>
    </location>
</feature>
<sequence>MLLSPNPLYKAYWVAQCRYTRNGEQFKGVMTVAGTSQPQAIKQMRQYFTAHPGEYTFADYDTLIPLITHIEQSSTLELPLIRQVREQHNAKVSAVLVDKCNLTHPRPSEKGDIHYREGQPTFIEYSHLYVVIDSGEYHRQTGQHLVPKLHGSQLPWKSLYQGETQDSLEDKAPYLVHIAANQAGQQFLAHYLNLPHKASLGLFINSLKPFTDIHRQMRKLTYLYNQKLESWNFFRFYDVKHFIPFIESLTHGQLINVVNGVNAFYGYSTQYPDGVEITFHPDYLYDGSKREPLFINTYLYNHYANITQLQTVAKAKALIEQFSQVEGDELEGDALMGYCIHAANCSFLDDIHQSKALLYDLQARYLCRHQPRTWQIANEKAAPYKYNQVLLSYHRYIACLNTQGEMK</sequence>
<reference evidence="2" key="1">
    <citation type="submission" date="2020-06" db="EMBL/GenBank/DDBJ databases">
        <authorList>
            <person name="He J."/>
        </authorList>
    </citation>
    <scope>NUCLEOTIDE SEQUENCE</scope>
</reference>
<proteinExistence type="predicted"/>
<dbReference type="Pfam" id="PF13503">
    <property type="entry name" value="DUF4123"/>
    <property type="match status" value="1"/>
</dbReference>
<organism evidence="2">
    <name type="scientific">Proteus mirabilis</name>
    <dbReference type="NCBI Taxonomy" id="584"/>
    <lineage>
        <taxon>Bacteria</taxon>
        <taxon>Pseudomonadati</taxon>
        <taxon>Pseudomonadota</taxon>
        <taxon>Gammaproteobacteria</taxon>
        <taxon>Enterobacterales</taxon>
        <taxon>Morganellaceae</taxon>
        <taxon>Proteus</taxon>
    </lineage>
</organism>
<protein>
    <recommendedName>
        <fullName evidence="1">DUF4123 domain-containing protein</fullName>
    </recommendedName>
</protein>
<evidence type="ECO:0000259" key="1">
    <source>
        <dbReference type="Pfam" id="PF13503"/>
    </source>
</evidence>
<dbReference type="AlphaFoldDB" id="A0A8E7L001"/>
<dbReference type="EMBL" id="MT599988">
    <property type="protein sequence ID" value="QVW29957.1"/>
    <property type="molecule type" value="Genomic_DNA"/>
</dbReference>
<name>A0A8E7L001_PROMI</name>